<keyword evidence="1" id="KW-0472">Membrane</keyword>
<keyword evidence="1" id="KW-1133">Transmembrane helix</keyword>
<gene>
    <name evidence="2" type="ORF">UR35_C0010G0026</name>
</gene>
<dbReference type="STRING" id="1618566.UR35_C0010G0026"/>
<accession>A0A0F9ZJF3</accession>
<feature type="transmembrane region" description="Helical" evidence="1">
    <location>
        <begin position="87"/>
        <end position="120"/>
    </location>
</feature>
<evidence type="ECO:0000256" key="1">
    <source>
        <dbReference type="SAM" id="Phobius"/>
    </source>
</evidence>
<protein>
    <submittedName>
        <fullName evidence="2">Uncharacterized protein</fullName>
    </submittedName>
</protein>
<evidence type="ECO:0000313" key="3">
    <source>
        <dbReference type="Proteomes" id="UP000034778"/>
    </source>
</evidence>
<dbReference type="AlphaFoldDB" id="A0A0F9ZJF3"/>
<reference evidence="2 3" key="1">
    <citation type="journal article" date="2015" name="Nature">
        <title>rRNA introns, odd ribosomes, and small enigmatic genomes across a large radiation of phyla.</title>
        <authorList>
            <person name="Brown C.T."/>
            <person name="Hug L.A."/>
            <person name="Thomas B.C."/>
            <person name="Sharon I."/>
            <person name="Castelle C.J."/>
            <person name="Singh A."/>
            <person name="Wilkins M.J."/>
            <person name="Williams K.H."/>
            <person name="Banfield J.F."/>
        </authorList>
    </citation>
    <scope>NUCLEOTIDE SEQUENCE [LARGE SCALE GENOMIC DNA]</scope>
</reference>
<keyword evidence="1" id="KW-0812">Transmembrane</keyword>
<dbReference type="Proteomes" id="UP000034778">
    <property type="component" value="Unassembled WGS sequence"/>
</dbReference>
<feature type="transmembrane region" description="Helical" evidence="1">
    <location>
        <begin position="14"/>
        <end position="33"/>
    </location>
</feature>
<feature type="transmembrane region" description="Helical" evidence="1">
    <location>
        <begin position="64"/>
        <end position="81"/>
    </location>
</feature>
<name>A0A0F9ZJF3_9BACT</name>
<evidence type="ECO:0000313" key="2">
    <source>
        <dbReference type="EMBL" id="KKP44234.1"/>
    </source>
</evidence>
<proteinExistence type="predicted"/>
<dbReference type="EMBL" id="LBOW01000010">
    <property type="protein sequence ID" value="KKP44234.1"/>
    <property type="molecule type" value="Genomic_DNA"/>
</dbReference>
<organism evidence="2 3">
    <name type="scientific">Candidatus Woesebacteria bacterium GW2011_GWB1_33_22</name>
    <dbReference type="NCBI Taxonomy" id="1618566"/>
    <lineage>
        <taxon>Bacteria</taxon>
        <taxon>Candidatus Woeseibacteriota</taxon>
    </lineage>
</organism>
<sequence length="140" mass="16489">MKKVEFELDVTRNIFSEIILGIINFFSIPIFLFKKYFKKFEIKKTSIFYNLVSYPLAEYLYKKAIMAVVVEGLFGIGLFVFEFDQNSIIIACSLIGVILFTPAFLKILFIFLVMFLELVLRLTKTTFLTFKSLFTEKEYY</sequence>
<comment type="caution">
    <text evidence="2">The sequence shown here is derived from an EMBL/GenBank/DDBJ whole genome shotgun (WGS) entry which is preliminary data.</text>
</comment>